<keyword evidence="5" id="KW-0805">Transcription regulation</keyword>
<name>K4AEN6_SETIT</name>
<dbReference type="AlphaFoldDB" id="K4AEN6"/>
<dbReference type="EMBL" id="CM003536">
    <property type="protein sequence ID" value="RCV41876.1"/>
    <property type="molecule type" value="Genomic_DNA"/>
</dbReference>
<proteinExistence type="predicted"/>
<accession>K4AEN6</accession>
<dbReference type="InterPro" id="IPR013087">
    <property type="entry name" value="Znf_C2H2_type"/>
</dbReference>
<dbReference type="PROSITE" id="PS00028">
    <property type="entry name" value="ZINC_FINGER_C2H2_1"/>
    <property type="match status" value="2"/>
</dbReference>
<feature type="domain" description="C2H2-type" evidence="9">
    <location>
        <begin position="146"/>
        <end position="173"/>
    </location>
</feature>
<dbReference type="Gramene" id="KQK88102">
    <property type="protein sequence ID" value="KQK88102"/>
    <property type="gene ID" value="SETIT_037343mg"/>
</dbReference>
<dbReference type="GO" id="GO:0000976">
    <property type="term" value="F:transcription cis-regulatory region binding"/>
    <property type="evidence" value="ECO:0000318"/>
    <property type="project" value="GO_Central"/>
</dbReference>
<evidence type="ECO:0000256" key="7">
    <source>
        <dbReference type="PROSITE-ProRule" id="PRU00042"/>
    </source>
</evidence>
<dbReference type="Gene3D" id="3.30.160.60">
    <property type="entry name" value="Classic Zinc Finger"/>
    <property type="match status" value="1"/>
</dbReference>
<dbReference type="PANTHER" id="PTHR45988:SF91">
    <property type="entry name" value="ZINC FINGER PROTEIN 1"/>
    <property type="match status" value="1"/>
</dbReference>
<dbReference type="STRING" id="4555.K4AEN6"/>
<dbReference type="GeneID" id="101758906"/>
<dbReference type="InterPro" id="IPR044653">
    <property type="entry name" value="AZF1/2/3-like"/>
</dbReference>
<dbReference type="OrthoDB" id="40579at2759"/>
<dbReference type="GO" id="GO:0006355">
    <property type="term" value="P:regulation of DNA-templated transcription"/>
    <property type="evidence" value="ECO:0000318"/>
    <property type="project" value="GO_Central"/>
</dbReference>
<dbReference type="HOGENOM" id="CLU_059471_1_2_1"/>
<dbReference type="SUPFAM" id="SSF57667">
    <property type="entry name" value="beta-beta-alpha zinc fingers"/>
    <property type="match status" value="1"/>
</dbReference>
<evidence type="ECO:0000256" key="3">
    <source>
        <dbReference type="ARBA" id="ARBA00022771"/>
    </source>
</evidence>
<dbReference type="Pfam" id="PF13912">
    <property type="entry name" value="zf-C2H2_6"/>
    <property type="match status" value="2"/>
</dbReference>
<dbReference type="InterPro" id="IPR036236">
    <property type="entry name" value="Znf_C2H2_sf"/>
</dbReference>
<evidence type="ECO:0000259" key="9">
    <source>
        <dbReference type="PROSITE" id="PS50157"/>
    </source>
</evidence>
<dbReference type="PANTHER" id="PTHR45988">
    <property type="entry name" value="C2H2 TYPE ZINC FINGER TRANSCRIPTION FACTOR FAMILY-RELATED"/>
    <property type="match status" value="1"/>
</dbReference>
<evidence type="ECO:0000313" key="12">
    <source>
        <dbReference type="Proteomes" id="UP000004995"/>
    </source>
</evidence>
<gene>
    <name evidence="11" type="primary">LOC101758906</name>
    <name evidence="10" type="ORF">SETIT_9G169700v2</name>
</gene>
<keyword evidence="3 7" id="KW-0863">Zinc-finger</keyword>
<dbReference type="Proteomes" id="UP000004995">
    <property type="component" value="Unassembled WGS sequence"/>
</dbReference>
<dbReference type="PROSITE" id="PS50157">
    <property type="entry name" value="ZINC_FINGER_C2H2_2"/>
    <property type="match status" value="2"/>
</dbReference>
<keyword evidence="12" id="KW-1185">Reference proteome</keyword>
<dbReference type="GO" id="GO:0008270">
    <property type="term" value="F:zinc ion binding"/>
    <property type="evidence" value="ECO:0007669"/>
    <property type="project" value="UniProtKB-KW"/>
</dbReference>
<organism evidence="10">
    <name type="scientific">Setaria italica</name>
    <name type="common">Foxtail millet</name>
    <name type="synonym">Panicum italicum</name>
    <dbReference type="NCBI Taxonomy" id="4555"/>
    <lineage>
        <taxon>Eukaryota</taxon>
        <taxon>Viridiplantae</taxon>
        <taxon>Streptophyta</taxon>
        <taxon>Embryophyta</taxon>
        <taxon>Tracheophyta</taxon>
        <taxon>Spermatophyta</taxon>
        <taxon>Magnoliopsida</taxon>
        <taxon>Liliopsida</taxon>
        <taxon>Poales</taxon>
        <taxon>Poaceae</taxon>
        <taxon>PACMAD clade</taxon>
        <taxon>Panicoideae</taxon>
        <taxon>Panicodae</taxon>
        <taxon>Paniceae</taxon>
        <taxon>Cenchrinae</taxon>
        <taxon>Setaria</taxon>
    </lineage>
</organism>
<feature type="compositionally biased region" description="Low complexity" evidence="8">
    <location>
        <begin position="119"/>
        <end position="143"/>
    </location>
</feature>
<keyword evidence="4" id="KW-0862">Zinc</keyword>
<reference evidence="10 12" key="1">
    <citation type="journal article" date="2012" name="Nat. Biotechnol.">
        <title>Reference genome sequence of the model plant Setaria.</title>
        <authorList>
            <person name="Bennetzen J.L."/>
            <person name="Schmutz J."/>
            <person name="Wang H."/>
            <person name="Percifield R."/>
            <person name="Hawkins J."/>
            <person name="Pontaroli A.C."/>
            <person name="Estep M."/>
            <person name="Feng L."/>
            <person name="Vaughn J.N."/>
            <person name="Grimwood J."/>
            <person name="Jenkins J."/>
            <person name="Barry K."/>
            <person name="Lindquist E."/>
            <person name="Hellsten U."/>
            <person name="Deshpande S."/>
            <person name="Wang X."/>
            <person name="Wu X."/>
            <person name="Mitros T."/>
            <person name="Triplett J."/>
            <person name="Yang X."/>
            <person name="Ye C.Y."/>
            <person name="Mauro-Herrera M."/>
            <person name="Wang L."/>
            <person name="Li P."/>
            <person name="Sharma M."/>
            <person name="Sharma R."/>
            <person name="Ronald P.C."/>
            <person name="Panaud O."/>
            <person name="Kellogg E.A."/>
            <person name="Brutnell T.P."/>
            <person name="Doust A.N."/>
            <person name="Tuskan G.A."/>
            <person name="Rokhsar D."/>
            <person name="Devos K.M."/>
        </authorList>
    </citation>
    <scope>NUCLEOTIDE SEQUENCE [LARGE SCALE GENOMIC DNA]</scope>
    <source>
        <strain evidence="12">cv. Yugu1</strain>
        <strain evidence="10">Yugu1</strain>
    </source>
</reference>
<dbReference type="RefSeq" id="XP_004982438.1">
    <property type="nucleotide sequence ID" value="XM_004982381.2"/>
</dbReference>
<keyword evidence="1" id="KW-0479">Metal-binding</keyword>
<evidence type="ECO:0000256" key="2">
    <source>
        <dbReference type="ARBA" id="ARBA00022737"/>
    </source>
</evidence>
<feature type="region of interest" description="Disordered" evidence="8">
    <location>
        <begin position="97"/>
        <end position="144"/>
    </location>
</feature>
<evidence type="ECO:0000256" key="6">
    <source>
        <dbReference type="ARBA" id="ARBA00023163"/>
    </source>
</evidence>
<reference evidence="10" key="2">
    <citation type="submission" date="2015-07" db="EMBL/GenBank/DDBJ databases">
        <authorList>
            <person name="Noorani M."/>
        </authorList>
    </citation>
    <scope>NUCLEOTIDE SEQUENCE</scope>
    <source>
        <strain evidence="10">Yugu1</strain>
    </source>
</reference>
<evidence type="ECO:0000256" key="1">
    <source>
        <dbReference type="ARBA" id="ARBA00022723"/>
    </source>
</evidence>
<evidence type="ECO:0000256" key="5">
    <source>
        <dbReference type="ARBA" id="ARBA00023015"/>
    </source>
</evidence>
<keyword evidence="2" id="KW-0677">Repeat</keyword>
<reference evidence="11" key="3">
    <citation type="submission" date="2018-08" db="UniProtKB">
        <authorList>
            <consortium name="EnsemblPlants"/>
        </authorList>
    </citation>
    <scope>IDENTIFICATION</scope>
    <source>
        <strain evidence="11">Yugu1</strain>
    </source>
</reference>
<evidence type="ECO:0000256" key="8">
    <source>
        <dbReference type="SAM" id="MobiDB-lite"/>
    </source>
</evidence>
<dbReference type="eggNOG" id="KOG1721">
    <property type="taxonomic scope" value="Eukaryota"/>
</dbReference>
<dbReference type="SMART" id="SM00355">
    <property type="entry name" value="ZnF_C2H2"/>
    <property type="match status" value="2"/>
</dbReference>
<protein>
    <recommendedName>
        <fullName evidence="9">C2H2-type domain-containing protein</fullName>
    </recommendedName>
</protein>
<keyword evidence="6" id="KW-0804">Transcription</keyword>
<evidence type="ECO:0000313" key="10">
    <source>
        <dbReference type="EMBL" id="RCV41876.1"/>
    </source>
</evidence>
<feature type="domain" description="C2H2-type" evidence="9">
    <location>
        <begin position="84"/>
        <end position="111"/>
    </location>
</feature>
<sequence length="230" mass="24471">MAATVEAAVLEAAAVPWPPRHQEGDDEEERAVVYAQERCAKGKRSRRRHLRRAPTEEEHLALCLLMLARGQRDARAPRVPAQEHRCSVCGKSFPSHQALGGHMSSHRTRPPAAAPPTPAAEKPAPAASPAASSSTSGAGSSGSRVHECSMCRKTFPTGQALGGHKRCHYDGTAAGASTTSTTGFSRGFDLNIPALPELILGDRCMPAAAEEEKEVLSPLAFKKPRLMILA</sequence>
<dbReference type="GO" id="GO:0003700">
    <property type="term" value="F:DNA-binding transcription factor activity"/>
    <property type="evidence" value="ECO:0000318"/>
    <property type="project" value="GO_Central"/>
</dbReference>
<dbReference type="EnsemblPlants" id="KQK88102">
    <property type="protein sequence ID" value="KQK88102"/>
    <property type="gene ID" value="SETIT_037343mg"/>
</dbReference>
<dbReference type="EMBL" id="AGNK02005483">
    <property type="status" value="NOT_ANNOTATED_CDS"/>
    <property type="molecule type" value="Genomic_DNA"/>
</dbReference>
<evidence type="ECO:0000313" key="11">
    <source>
        <dbReference type="EnsemblPlants" id="KQK88102"/>
    </source>
</evidence>
<dbReference type="GO" id="GO:0005634">
    <property type="term" value="C:nucleus"/>
    <property type="evidence" value="ECO:0000318"/>
    <property type="project" value="GO_Central"/>
</dbReference>
<evidence type="ECO:0000256" key="4">
    <source>
        <dbReference type="ARBA" id="ARBA00022833"/>
    </source>
</evidence>
<dbReference type="KEGG" id="sita:101758906"/>